<feature type="chain" id="PRO_5017218815" description="Nodule Cysteine-Rich (NCR) secreted peptide" evidence="1">
    <location>
        <begin position="22"/>
        <end position="65"/>
    </location>
</feature>
<dbReference type="Gramene" id="rna13415">
    <property type="protein sequence ID" value="RHN65565.1"/>
    <property type="gene ID" value="gene13415"/>
</dbReference>
<dbReference type="AlphaFoldDB" id="A0A396INV4"/>
<evidence type="ECO:0000256" key="1">
    <source>
        <dbReference type="SAM" id="SignalP"/>
    </source>
</evidence>
<protein>
    <recommendedName>
        <fullName evidence="3">Nodule Cysteine-Rich (NCR) secreted peptide</fullName>
    </recommendedName>
</protein>
<evidence type="ECO:0000313" key="2">
    <source>
        <dbReference type="EMBL" id="RHN65565.1"/>
    </source>
</evidence>
<organism evidence="2">
    <name type="scientific">Medicago truncatula</name>
    <name type="common">Barrel medic</name>
    <name type="synonym">Medicago tribuloides</name>
    <dbReference type="NCBI Taxonomy" id="3880"/>
    <lineage>
        <taxon>Eukaryota</taxon>
        <taxon>Viridiplantae</taxon>
        <taxon>Streptophyta</taxon>
        <taxon>Embryophyta</taxon>
        <taxon>Tracheophyta</taxon>
        <taxon>Spermatophyta</taxon>
        <taxon>Magnoliopsida</taxon>
        <taxon>eudicotyledons</taxon>
        <taxon>Gunneridae</taxon>
        <taxon>Pentapetalae</taxon>
        <taxon>rosids</taxon>
        <taxon>fabids</taxon>
        <taxon>Fabales</taxon>
        <taxon>Fabaceae</taxon>
        <taxon>Papilionoideae</taxon>
        <taxon>50 kb inversion clade</taxon>
        <taxon>NPAAA clade</taxon>
        <taxon>Hologalegina</taxon>
        <taxon>IRL clade</taxon>
        <taxon>Trifolieae</taxon>
        <taxon>Medicago</taxon>
    </lineage>
</organism>
<dbReference type="EMBL" id="PSQE01000003">
    <property type="protein sequence ID" value="RHN65565.1"/>
    <property type="molecule type" value="Genomic_DNA"/>
</dbReference>
<sequence length="65" mass="7399">MAKFVIVVCSVIIFLSSFLVAENSQPCNLSVTDTRDICPPGTTLQFVYKVCRCYPMKWRLDHVLT</sequence>
<comment type="caution">
    <text evidence="2">The sequence shown here is derived from an EMBL/GenBank/DDBJ whole genome shotgun (WGS) entry which is preliminary data.</text>
</comment>
<reference evidence="2" key="1">
    <citation type="journal article" date="2018" name="Nat. Plants">
        <title>Whole-genome landscape of Medicago truncatula symbiotic genes.</title>
        <authorList>
            <person name="Pecrix Y."/>
            <person name="Gamas P."/>
            <person name="Carrere S."/>
        </authorList>
    </citation>
    <scope>NUCLEOTIDE SEQUENCE</scope>
    <source>
        <tissue evidence="2">Leaves</tissue>
    </source>
</reference>
<gene>
    <name evidence="2" type="ORF">MtrunA17_Chr3g0081251</name>
</gene>
<name>A0A396INV4_MEDTR</name>
<keyword evidence="1" id="KW-0732">Signal</keyword>
<accession>A0A396INV4</accession>
<feature type="signal peptide" evidence="1">
    <location>
        <begin position="1"/>
        <end position="21"/>
    </location>
</feature>
<dbReference type="Proteomes" id="UP000265566">
    <property type="component" value="Chromosome 3"/>
</dbReference>
<proteinExistence type="predicted"/>
<evidence type="ECO:0008006" key="3">
    <source>
        <dbReference type="Google" id="ProtNLM"/>
    </source>
</evidence>